<dbReference type="HOGENOM" id="CLU_080828_0_0_1"/>
<proteinExistence type="predicted"/>
<dbReference type="STRING" id="3880.A0A072UA08"/>
<keyword evidence="5" id="KW-1185">Reference proteome</keyword>
<evidence type="ECO:0000313" key="4">
    <source>
        <dbReference type="EnsemblPlants" id="KEH26266"/>
    </source>
</evidence>
<dbReference type="AlphaFoldDB" id="A0A072UA08"/>
<dbReference type="Proteomes" id="UP000265566">
    <property type="component" value="Chromosome 6"/>
</dbReference>
<organism evidence="2 5">
    <name type="scientific">Medicago truncatula</name>
    <name type="common">Barrel medic</name>
    <name type="synonym">Medicago tribuloides</name>
    <dbReference type="NCBI Taxonomy" id="3880"/>
    <lineage>
        <taxon>Eukaryota</taxon>
        <taxon>Viridiplantae</taxon>
        <taxon>Streptophyta</taxon>
        <taxon>Embryophyta</taxon>
        <taxon>Tracheophyta</taxon>
        <taxon>Spermatophyta</taxon>
        <taxon>Magnoliopsida</taxon>
        <taxon>eudicotyledons</taxon>
        <taxon>Gunneridae</taxon>
        <taxon>Pentapetalae</taxon>
        <taxon>rosids</taxon>
        <taxon>fabids</taxon>
        <taxon>Fabales</taxon>
        <taxon>Fabaceae</taxon>
        <taxon>Papilionoideae</taxon>
        <taxon>50 kb inversion clade</taxon>
        <taxon>NPAAA clade</taxon>
        <taxon>Hologalegina</taxon>
        <taxon>IRL clade</taxon>
        <taxon>Trifolieae</taxon>
        <taxon>Medicago</taxon>
    </lineage>
</organism>
<dbReference type="EnsemblPlants" id="KEH26266">
    <property type="protein sequence ID" value="KEH26266"/>
    <property type="gene ID" value="MTR_6g048880"/>
</dbReference>
<evidence type="ECO:0000313" key="5">
    <source>
        <dbReference type="Proteomes" id="UP000002051"/>
    </source>
</evidence>
<name>A0A072UA08_MEDTR</name>
<accession>A0A072UA08</accession>
<reference evidence="2 5" key="2">
    <citation type="journal article" date="2014" name="BMC Genomics">
        <title>An improved genome release (version Mt4.0) for the model legume Medicago truncatula.</title>
        <authorList>
            <person name="Tang H."/>
            <person name="Krishnakumar V."/>
            <person name="Bidwell S."/>
            <person name="Rosen B."/>
            <person name="Chan A."/>
            <person name="Zhou S."/>
            <person name="Gentzbittel L."/>
            <person name="Childs K.L."/>
            <person name="Yandell M."/>
            <person name="Gundlach H."/>
            <person name="Mayer K.F."/>
            <person name="Schwartz D.C."/>
            <person name="Town C.D."/>
        </authorList>
    </citation>
    <scope>GENOME REANNOTATION</scope>
    <source>
        <strain evidence="2">A17</strain>
        <strain evidence="4 5">cv. Jemalong A17</strain>
    </source>
</reference>
<dbReference type="SUPFAM" id="SSF50923">
    <property type="entry name" value="Hemopexin-like domain"/>
    <property type="match status" value="1"/>
</dbReference>
<dbReference type="InterPro" id="IPR018487">
    <property type="entry name" value="Hemopexin-like_repeat"/>
</dbReference>
<dbReference type="PROSITE" id="PS51642">
    <property type="entry name" value="HEMOPEXIN_2"/>
    <property type="match status" value="1"/>
</dbReference>
<dbReference type="InterPro" id="IPR036375">
    <property type="entry name" value="Hemopexin-like_dom_sf"/>
</dbReference>
<reference evidence="2 5" key="1">
    <citation type="journal article" date="2011" name="Nature">
        <title>The Medicago genome provides insight into the evolution of rhizobial symbioses.</title>
        <authorList>
            <person name="Young N.D."/>
            <person name="Debelle F."/>
            <person name="Oldroyd G.E."/>
            <person name="Geurts R."/>
            <person name="Cannon S.B."/>
            <person name="Udvardi M.K."/>
            <person name="Benedito V.A."/>
            <person name="Mayer K.F."/>
            <person name="Gouzy J."/>
            <person name="Schoof H."/>
            <person name="Van de Peer Y."/>
            <person name="Proost S."/>
            <person name="Cook D.R."/>
            <person name="Meyers B.C."/>
            <person name="Spannagl M."/>
            <person name="Cheung F."/>
            <person name="De Mita S."/>
            <person name="Krishnakumar V."/>
            <person name="Gundlach H."/>
            <person name="Zhou S."/>
            <person name="Mudge J."/>
            <person name="Bharti A.K."/>
            <person name="Murray J.D."/>
            <person name="Naoumkina M.A."/>
            <person name="Rosen B."/>
            <person name="Silverstein K.A."/>
            <person name="Tang H."/>
            <person name="Rombauts S."/>
            <person name="Zhao P.X."/>
            <person name="Zhou P."/>
            <person name="Barbe V."/>
            <person name="Bardou P."/>
            <person name="Bechner M."/>
            <person name="Bellec A."/>
            <person name="Berger A."/>
            <person name="Berges H."/>
            <person name="Bidwell S."/>
            <person name="Bisseling T."/>
            <person name="Choisne N."/>
            <person name="Couloux A."/>
            <person name="Denny R."/>
            <person name="Deshpande S."/>
            <person name="Dai X."/>
            <person name="Doyle J.J."/>
            <person name="Dudez A.M."/>
            <person name="Farmer A.D."/>
            <person name="Fouteau S."/>
            <person name="Franken C."/>
            <person name="Gibelin C."/>
            <person name="Gish J."/>
            <person name="Goldstein S."/>
            <person name="Gonzalez A.J."/>
            <person name="Green P.J."/>
            <person name="Hallab A."/>
            <person name="Hartog M."/>
            <person name="Hua A."/>
            <person name="Humphray S.J."/>
            <person name="Jeong D.H."/>
            <person name="Jing Y."/>
            <person name="Jocker A."/>
            <person name="Kenton S.M."/>
            <person name="Kim D.J."/>
            <person name="Klee K."/>
            <person name="Lai H."/>
            <person name="Lang C."/>
            <person name="Lin S."/>
            <person name="Macmil S.L."/>
            <person name="Magdelenat G."/>
            <person name="Matthews L."/>
            <person name="McCorrison J."/>
            <person name="Monaghan E.L."/>
            <person name="Mun J.H."/>
            <person name="Najar F.Z."/>
            <person name="Nicholson C."/>
            <person name="Noirot C."/>
            <person name="O'Bleness M."/>
            <person name="Paule C.R."/>
            <person name="Poulain J."/>
            <person name="Prion F."/>
            <person name="Qin B."/>
            <person name="Qu C."/>
            <person name="Retzel E.F."/>
            <person name="Riddle C."/>
            <person name="Sallet E."/>
            <person name="Samain S."/>
            <person name="Samson N."/>
            <person name="Sanders I."/>
            <person name="Saurat O."/>
            <person name="Scarpelli C."/>
            <person name="Schiex T."/>
            <person name="Segurens B."/>
            <person name="Severin A.J."/>
            <person name="Sherrier D.J."/>
            <person name="Shi R."/>
            <person name="Sims S."/>
            <person name="Singer S.R."/>
            <person name="Sinharoy S."/>
            <person name="Sterck L."/>
            <person name="Viollet A."/>
            <person name="Wang B.B."/>
            <person name="Wang K."/>
            <person name="Wang M."/>
            <person name="Wang X."/>
            <person name="Warfsmann J."/>
            <person name="Weissenbach J."/>
            <person name="White D.D."/>
            <person name="White J.D."/>
            <person name="Wiley G.B."/>
            <person name="Wincker P."/>
            <person name="Xing Y."/>
            <person name="Yang L."/>
            <person name="Yao Z."/>
            <person name="Ying F."/>
            <person name="Zhai J."/>
            <person name="Zhou L."/>
            <person name="Zuber A."/>
            <person name="Denarie J."/>
            <person name="Dixon R.A."/>
            <person name="May G.D."/>
            <person name="Schwartz D.C."/>
            <person name="Rogers J."/>
            <person name="Quetier F."/>
            <person name="Town C.D."/>
            <person name="Roe B.A."/>
        </authorList>
    </citation>
    <scope>NUCLEOTIDE SEQUENCE [LARGE SCALE GENOMIC DNA]</scope>
    <source>
        <strain evidence="2">A17</strain>
        <strain evidence="4 5">cv. Jemalong A17</strain>
    </source>
</reference>
<feature type="repeat" description="Hemopexin" evidence="1">
    <location>
        <begin position="126"/>
        <end position="174"/>
    </location>
</feature>
<dbReference type="EMBL" id="CM001222">
    <property type="protein sequence ID" value="KEH26266.1"/>
    <property type="molecule type" value="Genomic_DNA"/>
</dbReference>
<reference evidence="3" key="4">
    <citation type="journal article" date="2018" name="Nat. Plants">
        <title>Whole-genome landscape of Medicago truncatula symbiotic genes.</title>
        <authorList>
            <person name="Pecrix Y."/>
            <person name="Gamas P."/>
            <person name="Carrere S."/>
        </authorList>
    </citation>
    <scope>NUCLEOTIDE SEQUENCE</scope>
    <source>
        <tissue evidence="3">Leaves</tissue>
    </source>
</reference>
<dbReference type="EMBL" id="PSQE01000006">
    <property type="protein sequence ID" value="RHN51471.1"/>
    <property type="molecule type" value="Genomic_DNA"/>
</dbReference>
<evidence type="ECO:0000313" key="3">
    <source>
        <dbReference type="EMBL" id="RHN51471.1"/>
    </source>
</evidence>
<dbReference type="Proteomes" id="UP000002051">
    <property type="component" value="Chromosome 6"/>
</dbReference>
<dbReference type="Gramene" id="rna35909">
    <property type="protein sequence ID" value="RHN51471.1"/>
    <property type="gene ID" value="gene35909"/>
</dbReference>
<sequence length="178" mass="19790">MLMGFQLFAKTPFQYQIGSSFDTGDNVAFFFSRDQCVKTNYSPDAPSAKARLLQAPTPIKVMFPCLEGTIFENGIDAILRAPNPICVYLFKGDQAGTLVFNSNTVIDIANICDYNTFIPFIGTVFEGGIDAAFNSHLGDEVFIFKGPYYAHYDVKKNEFLNGIIKRINGDWPALQSIL</sequence>
<reference evidence="4" key="3">
    <citation type="submission" date="2015-04" db="UniProtKB">
        <authorList>
            <consortium name="EnsemblPlants"/>
        </authorList>
    </citation>
    <scope>IDENTIFICATION</scope>
    <source>
        <strain evidence="4">cv. Jemalong A17</strain>
    </source>
</reference>
<dbReference type="SMART" id="SM00120">
    <property type="entry name" value="HX"/>
    <property type="match status" value="1"/>
</dbReference>
<protein>
    <submittedName>
        <fullName evidence="2">Albumin-2 protein</fullName>
    </submittedName>
    <submittedName>
        <fullName evidence="3">Putative Hemopexin-like domain-containing protein</fullName>
    </submittedName>
</protein>
<gene>
    <name evidence="2" type="ordered locus">MTR_6g048880</name>
    <name evidence="3" type="ORF">MtrunA17_Chr6g0468921</name>
</gene>
<dbReference type="Pfam" id="PF00045">
    <property type="entry name" value="Hemopexin"/>
    <property type="match status" value="1"/>
</dbReference>
<evidence type="ECO:0000256" key="1">
    <source>
        <dbReference type="PROSITE-ProRule" id="PRU01011"/>
    </source>
</evidence>
<dbReference type="Gene3D" id="2.110.10.10">
    <property type="entry name" value="Hemopexin-like domain"/>
    <property type="match status" value="1"/>
</dbReference>
<evidence type="ECO:0000313" key="2">
    <source>
        <dbReference type="EMBL" id="KEH26266.1"/>
    </source>
</evidence>